<dbReference type="InterPro" id="IPR014146">
    <property type="entry name" value="LigD_ligase_dom"/>
</dbReference>
<dbReference type="InterPro" id="IPR012340">
    <property type="entry name" value="NA-bd_OB-fold"/>
</dbReference>
<comment type="catalytic activity">
    <reaction evidence="4">
        <text>ATP + (deoxyribonucleotide)n-3'-hydroxyl + 5'-phospho-(deoxyribonucleotide)m = (deoxyribonucleotide)n+m + AMP + diphosphate.</text>
        <dbReference type="EC" id="6.5.1.1"/>
    </reaction>
</comment>
<proteinExistence type="inferred from homology"/>
<accession>A0A1W1W1P1</accession>
<keyword evidence="7" id="KW-1185">Reference proteome</keyword>
<evidence type="ECO:0000313" key="7">
    <source>
        <dbReference type="Proteomes" id="UP000192569"/>
    </source>
</evidence>
<dbReference type="PANTHER" id="PTHR45674:SF4">
    <property type="entry name" value="DNA LIGASE 1"/>
    <property type="match status" value="1"/>
</dbReference>
<dbReference type="Proteomes" id="UP000192569">
    <property type="component" value="Chromosome I"/>
</dbReference>
<dbReference type="GO" id="GO:0003910">
    <property type="term" value="F:DNA ligase (ATP) activity"/>
    <property type="evidence" value="ECO:0007669"/>
    <property type="project" value="UniProtKB-EC"/>
</dbReference>
<dbReference type="Gene3D" id="3.30.1490.70">
    <property type="match status" value="1"/>
</dbReference>
<dbReference type="Gene3D" id="3.30.470.30">
    <property type="entry name" value="DNA ligase/mRNA capping enzyme"/>
    <property type="match status" value="1"/>
</dbReference>
<name>A0A1W1W1P1_9FIRM</name>
<sequence length="335" mass="38528">MTGGDTRLPIFRLRPMLAVSSPPFDSPNFLYEVKWDGYRCLAYIDGKTILQSRNLRDLTPSFPELSNLHYAVKGQPVVLDGEIIVLDDKGRPSFNLLKARGNLTDEWKVRQAAGRNPALFVAFDLLYYQGENIMLKPLEVRRGWLQEALPHLDNLVVSTFIDTYGTRFFESCLKQGLEGVMAKERRSPYLPGRRSSYWRKFRRTQQGQFLILGYQPGTGRRSLGALLLGEYQDGRLVYRGKVGTGFDQEEEQRLLMELEKLPSISPPFAEPVPGLTRPRWVEPRLVCEVEYLEETPEGHLRHPSYRGLLLRLDHNGGVSPWRDERFPLSGRRDFT</sequence>
<dbReference type="InterPro" id="IPR012309">
    <property type="entry name" value="DNA_ligase_ATP-dep_C"/>
</dbReference>
<organism evidence="6 7">
    <name type="scientific">Thermanaeromonas toyohensis ToBE</name>
    <dbReference type="NCBI Taxonomy" id="698762"/>
    <lineage>
        <taxon>Bacteria</taxon>
        <taxon>Bacillati</taxon>
        <taxon>Bacillota</taxon>
        <taxon>Clostridia</taxon>
        <taxon>Neomoorellales</taxon>
        <taxon>Neomoorellaceae</taxon>
        <taxon>Thermanaeromonas</taxon>
    </lineage>
</organism>
<dbReference type="InterPro" id="IPR050191">
    <property type="entry name" value="ATP-dep_DNA_ligase"/>
</dbReference>
<dbReference type="InterPro" id="IPR012310">
    <property type="entry name" value="DNA_ligase_ATP-dep_cent"/>
</dbReference>
<dbReference type="SUPFAM" id="SSF50249">
    <property type="entry name" value="Nucleic acid-binding proteins"/>
    <property type="match status" value="1"/>
</dbReference>
<dbReference type="GO" id="GO:0005524">
    <property type="term" value="F:ATP binding"/>
    <property type="evidence" value="ECO:0007669"/>
    <property type="project" value="InterPro"/>
</dbReference>
<dbReference type="PANTHER" id="PTHR45674">
    <property type="entry name" value="DNA LIGASE 1/3 FAMILY MEMBER"/>
    <property type="match status" value="1"/>
</dbReference>
<dbReference type="SUPFAM" id="SSF56091">
    <property type="entry name" value="DNA ligase/mRNA capping enzyme, catalytic domain"/>
    <property type="match status" value="1"/>
</dbReference>
<dbReference type="EMBL" id="LT838272">
    <property type="protein sequence ID" value="SMB99518.1"/>
    <property type="molecule type" value="Genomic_DNA"/>
</dbReference>
<dbReference type="Pfam" id="PF04679">
    <property type="entry name" value="DNA_ligase_A_C"/>
    <property type="match status" value="1"/>
</dbReference>
<dbReference type="CDD" id="cd07906">
    <property type="entry name" value="Adenylation_DNA_ligase_LigD_LigC"/>
    <property type="match status" value="1"/>
</dbReference>
<dbReference type="OrthoDB" id="9802472at2"/>
<protein>
    <recommendedName>
        <fullName evidence="2">DNA ligase (ATP)</fullName>
        <ecNumber evidence="2">6.5.1.1</ecNumber>
    </recommendedName>
</protein>
<dbReference type="STRING" id="698762.SAMN00808754_2941"/>
<evidence type="ECO:0000256" key="1">
    <source>
        <dbReference type="ARBA" id="ARBA00007572"/>
    </source>
</evidence>
<feature type="domain" description="ATP-dependent DNA ligase family profile" evidence="5">
    <location>
        <begin position="120"/>
        <end position="243"/>
    </location>
</feature>
<dbReference type="PROSITE" id="PS50160">
    <property type="entry name" value="DNA_LIGASE_A3"/>
    <property type="match status" value="1"/>
</dbReference>
<keyword evidence="3 6" id="KW-0436">Ligase</keyword>
<dbReference type="GO" id="GO:0006310">
    <property type="term" value="P:DNA recombination"/>
    <property type="evidence" value="ECO:0007669"/>
    <property type="project" value="InterPro"/>
</dbReference>
<dbReference type="NCBIfam" id="TIGR02779">
    <property type="entry name" value="NHEJ_ligase_lig"/>
    <property type="match status" value="1"/>
</dbReference>
<dbReference type="GO" id="GO:0006281">
    <property type="term" value="P:DNA repair"/>
    <property type="evidence" value="ECO:0007669"/>
    <property type="project" value="InterPro"/>
</dbReference>
<dbReference type="AlphaFoldDB" id="A0A1W1W1P1"/>
<dbReference type="Gene3D" id="2.40.50.140">
    <property type="entry name" value="Nucleic acid-binding proteins"/>
    <property type="match status" value="1"/>
</dbReference>
<reference evidence="6 7" key="1">
    <citation type="submission" date="2017-04" db="EMBL/GenBank/DDBJ databases">
        <authorList>
            <person name="Afonso C.L."/>
            <person name="Miller P.J."/>
            <person name="Scott M.A."/>
            <person name="Spackman E."/>
            <person name="Goraichik I."/>
            <person name="Dimitrov K.M."/>
            <person name="Suarez D.L."/>
            <person name="Swayne D.E."/>
        </authorList>
    </citation>
    <scope>NUCLEOTIDE SEQUENCE [LARGE SCALE GENOMIC DNA]</scope>
    <source>
        <strain evidence="6 7">ToBE</strain>
    </source>
</reference>
<dbReference type="CDD" id="cd07971">
    <property type="entry name" value="OBF_DNA_ligase_LigD"/>
    <property type="match status" value="1"/>
</dbReference>
<evidence type="ECO:0000256" key="4">
    <source>
        <dbReference type="ARBA" id="ARBA00034003"/>
    </source>
</evidence>
<gene>
    <name evidence="6" type="ORF">SAMN00808754_2941</name>
</gene>
<evidence type="ECO:0000256" key="3">
    <source>
        <dbReference type="ARBA" id="ARBA00022598"/>
    </source>
</evidence>
<dbReference type="Pfam" id="PF01068">
    <property type="entry name" value="DNA_ligase_A_M"/>
    <property type="match status" value="1"/>
</dbReference>
<evidence type="ECO:0000259" key="5">
    <source>
        <dbReference type="PROSITE" id="PS50160"/>
    </source>
</evidence>
<comment type="similarity">
    <text evidence="1">Belongs to the ATP-dependent DNA ligase family.</text>
</comment>
<evidence type="ECO:0000256" key="2">
    <source>
        <dbReference type="ARBA" id="ARBA00012727"/>
    </source>
</evidence>
<evidence type="ECO:0000313" key="6">
    <source>
        <dbReference type="EMBL" id="SMB99518.1"/>
    </source>
</evidence>
<dbReference type="EC" id="6.5.1.1" evidence="2"/>